<reference evidence="2" key="1">
    <citation type="journal article" date="2021" name="bioRxiv">
        <title>Whole Genome Assembly and Annotation of Northern Wild Rice, Zizania palustris L., Supports a Whole Genome Duplication in the Zizania Genus.</title>
        <authorList>
            <person name="Haas M."/>
            <person name="Kono T."/>
            <person name="Macchietto M."/>
            <person name="Millas R."/>
            <person name="McGilp L."/>
            <person name="Shao M."/>
            <person name="Duquette J."/>
            <person name="Hirsch C.N."/>
            <person name="Kimball J."/>
        </authorList>
    </citation>
    <scope>NUCLEOTIDE SEQUENCE</scope>
    <source>
        <tissue evidence="2">Fresh leaf tissue</tissue>
    </source>
</reference>
<gene>
    <name evidence="2" type="ORF">GUJ93_ZPchr0001g30901</name>
</gene>
<reference evidence="2" key="2">
    <citation type="submission" date="2021-02" db="EMBL/GenBank/DDBJ databases">
        <authorList>
            <person name="Kimball J.A."/>
            <person name="Haas M.W."/>
            <person name="Macchietto M."/>
            <person name="Kono T."/>
            <person name="Duquette J."/>
            <person name="Shao M."/>
        </authorList>
    </citation>
    <scope>NUCLEOTIDE SEQUENCE</scope>
    <source>
        <tissue evidence="2">Fresh leaf tissue</tissue>
    </source>
</reference>
<accession>A0A8J5VC40</accession>
<feature type="compositionally biased region" description="Basic and acidic residues" evidence="1">
    <location>
        <begin position="15"/>
        <end position="31"/>
    </location>
</feature>
<evidence type="ECO:0000313" key="2">
    <source>
        <dbReference type="EMBL" id="KAG8054421.1"/>
    </source>
</evidence>
<comment type="caution">
    <text evidence="2">The sequence shown here is derived from an EMBL/GenBank/DDBJ whole genome shotgun (WGS) entry which is preliminary data.</text>
</comment>
<dbReference type="EMBL" id="JAAALK010000288">
    <property type="protein sequence ID" value="KAG8054421.1"/>
    <property type="molecule type" value="Genomic_DNA"/>
</dbReference>
<feature type="region of interest" description="Disordered" evidence="1">
    <location>
        <begin position="1"/>
        <end position="34"/>
    </location>
</feature>
<protein>
    <submittedName>
        <fullName evidence="2">Uncharacterized protein</fullName>
    </submittedName>
</protein>
<proteinExistence type="predicted"/>
<evidence type="ECO:0000256" key="1">
    <source>
        <dbReference type="SAM" id="MobiDB-lite"/>
    </source>
</evidence>
<dbReference type="AlphaFoldDB" id="A0A8J5VC40"/>
<sequence length="255" mass="27732">MLAAREPGTTMLGALDHRSSAVDPRVEEPVGRRNSKPESAAIFRFISVAEWRSKSGDGIKPHYCTPDQRRDERLVQPELLRQGPSDCGVNWRYDPGELKPEILKHGAARVQRMCSCGWMQQGRRVNSKSGSSSTLRYDLDVMVVAQAGALVGSARVSDQPVAGRRFVSALRPCVGACRRPADSSGFRSAPCLMLQPADSVVSAQLSARRGLRILPTLKTAVSSSSRPCRSRVDRLLGMTPKSLLLHAVILGMLTG</sequence>
<keyword evidence="3" id="KW-1185">Reference proteome</keyword>
<evidence type="ECO:0000313" key="3">
    <source>
        <dbReference type="Proteomes" id="UP000729402"/>
    </source>
</evidence>
<name>A0A8J5VC40_ZIZPA</name>
<dbReference type="Proteomes" id="UP000729402">
    <property type="component" value="Unassembled WGS sequence"/>
</dbReference>
<organism evidence="2 3">
    <name type="scientific">Zizania palustris</name>
    <name type="common">Northern wild rice</name>
    <dbReference type="NCBI Taxonomy" id="103762"/>
    <lineage>
        <taxon>Eukaryota</taxon>
        <taxon>Viridiplantae</taxon>
        <taxon>Streptophyta</taxon>
        <taxon>Embryophyta</taxon>
        <taxon>Tracheophyta</taxon>
        <taxon>Spermatophyta</taxon>
        <taxon>Magnoliopsida</taxon>
        <taxon>Liliopsida</taxon>
        <taxon>Poales</taxon>
        <taxon>Poaceae</taxon>
        <taxon>BOP clade</taxon>
        <taxon>Oryzoideae</taxon>
        <taxon>Oryzeae</taxon>
        <taxon>Zizaniinae</taxon>
        <taxon>Zizania</taxon>
    </lineage>
</organism>